<comment type="subunit">
    <text evidence="6">Interacts with RAN (via C-terminus of GTP-bound form) but not with GDP-bound RAN. Identified in a complex composed of RAN, RANGAP1 and RANBP1. Identified in a complex that contains TNPO1, RAN and RANBP1. Identified in a complex that contains CSE1L, KPNA2, RAN and RANBP1. Identified in a complex with nucleotide-free RAN and RCC1.</text>
</comment>
<evidence type="ECO:0000256" key="8">
    <source>
        <dbReference type="ARBA" id="ARBA00081162"/>
    </source>
</evidence>
<evidence type="ECO:0000313" key="11">
    <source>
        <dbReference type="Ensembl" id="ENSANAP00000025476.1"/>
    </source>
</evidence>
<dbReference type="SMART" id="SM00160">
    <property type="entry name" value="RanBD"/>
    <property type="match status" value="1"/>
</dbReference>
<sequence length="129" mass="14850">ENDLPEWKERGTGDIKLLKHKEKGTLRLLMRREKTLKICATHYTTPMMELKPNVGSSHNTHADFANECPKPELLAIRFPNAENAQKFKTKLKREKKARSGKNDHAEKVAEKLEALSVKEETKEDAEEKQ</sequence>
<evidence type="ECO:0000256" key="7">
    <source>
        <dbReference type="ARBA" id="ARBA00067380"/>
    </source>
</evidence>
<evidence type="ECO:0000256" key="4">
    <source>
        <dbReference type="ARBA" id="ARBA00056716"/>
    </source>
</evidence>
<evidence type="ECO:0000256" key="5">
    <source>
        <dbReference type="ARBA" id="ARBA00061276"/>
    </source>
</evidence>
<dbReference type="InterPro" id="IPR011993">
    <property type="entry name" value="PH-like_dom_sf"/>
</dbReference>
<dbReference type="PROSITE" id="PS50196">
    <property type="entry name" value="RANBD1"/>
    <property type="match status" value="1"/>
</dbReference>
<dbReference type="GO" id="GO:0005643">
    <property type="term" value="C:nuclear pore"/>
    <property type="evidence" value="ECO:0007669"/>
    <property type="project" value="TreeGrafter"/>
</dbReference>
<feature type="domain" description="RanBD1" evidence="10">
    <location>
        <begin position="1"/>
        <end position="96"/>
    </location>
</feature>
<dbReference type="Pfam" id="PF00638">
    <property type="entry name" value="Ran_BP1"/>
    <property type="match status" value="1"/>
</dbReference>
<protein>
    <recommendedName>
        <fullName evidence="7">Ran-specific GTPase-activating protein</fullName>
    </recommendedName>
    <alternativeName>
        <fullName evidence="8">Ran-binding protein 1</fullName>
    </alternativeName>
</protein>
<dbReference type="GeneTree" id="ENSGT00940000154389"/>
<dbReference type="OMA" id="QNICANH"/>
<dbReference type="GO" id="GO:0005813">
    <property type="term" value="C:centrosome"/>
    <property type="evidence" value="ECO:0007669"/>
    <property type="project" value="TreeGrafter"/>
</dbReference>
<evidence type="ECO:0000256" key="3">
    <source>
        <dbReference type="ARBA" id="ARBA00022990"/>
    </source>
</evidence>
<evidence type="ECO:0000313" key="12">
    <source>
        <dbReference type="Proteomes" id="UP000233020"/>
    </source>
</evidence>
<comment type="similarity">
    <text evidence="5">Belongs to the RANBP1 family.</text>
</comment>
<dbReference type="Proteomes" id="UP000233020">
    <property type="component" value="Unplaced"/>
</dbReference>
<evidence type="ECO:0000256" key="6">
    <source>
        <dbReference type="ARBA" id="ARBA00066150"/>
    </source>
</evidence>
<keyword evidence="3" id="KW-0007">Acetylation</keyword>
<name>A0A2K5DWX1_AOTNA</name>
<comment type="function">
    <text evidence="4">Plays a role in RAN-dependent nucleocytoplasmic transport. Alleviates the TNPO1-dependent inhibition of RAN GTPase activity and mediates the dissociation of RAN from proteins involved in transport into the nucleus. Induces a conformation change in the complex formed by XPO1 and RAN that triggers the release of the nuclear export signal of cargo proteins. Promotes the disassembly of the complex formed by RAN and importin beta. Promotes dissociation of RAN from a complex with KPNA2 and CSE1L. Required for normal mitotic spindle assembly and normal progress through mitosis via its effect on RAN. Does not increase the RAN GTPase activity by itself, but increases GTP hydrolysis mediated by RANGAP1. Inhibits RCC1-dependent exchange of RAN-bound GDP by GTP.</text>
</comment>
<evidence type="ECO:0000256" key="9">
    <source>
        <dbReference type="SAM" id="MobiDB-lite"/>
    </source>
</evidence>
<dbReference type="InterPro" id="IPR045255">
    <property type="entry name" value="RanBP1-like"/>
</dbReference>
<feature type="region of interest" description="Disordered" evidence="9">
    <location>
        <begin position="89"/>
        <end position="129"/>
    </location>
</feature>
<dbReference type="AlphaFoldDB" id="A0A2K5DWX1"/>
<dbReference type="GO" id="GO:0046604">
    <property type="term" value="P:positive regulation of mitotic centrosome separation"/>
    <property type="evidence" value="ECO:0007669"/>
    <property type="project" value="TreeGrafter"/>
</dbReference>
<keyword evidence="12" id="KW-1185">Reference proteome</keyword>
<dbReference type="Gene3D" id="2.30.29.30">
    <property type="entry name" value="Pleckstrin-homology domain (PH domain)/Phosphotyrosine-binding domain (PTB)"/>
    <property type="match status" value="1"/>
</dbReference>
<dbReference type="SUPFAM" id="SSF50729">
    <property type="entry name" value="PH domain-like"/>
    <property type="match status" value="1"/>
</dbReference>
<reference evidence="11" key="1">
    <citation type="submission" date="2025-08" db="UniProtKB">
        <authorList>
            <consortium name="Ensembl"/>
        </authorList>
    </citation>
    <scope>IDENTIFICATION</scope>
</reference>
<dbReference type="GO" id="GO:0005737">
    <property type="term" value="C:cytoplasm"/>
    <property type="evidence" value="ECO:0007669"/>
    <property type="project" value="TreeGrafter"/>
</dbReference>
<dbReference type="GO" id="GO:0005096">
    <property type="term" value="F:GTPase activator activity"/>
    <property type="evidence" value="ECO:0007669"/>
    <property type="project" value="UniProtKB-KW"/>
</dbReference>
<evidence type="ECO:0000256" key="1">
    <source>
        <dbReference type="ARBA" id="ARBA00022468"/>
    </source>
</evidence>
<accession>A0A2K5DWX1</accession>
<evidence type="ECO:0000256" key="2">
    <source>
        <dbReference type="ARBA" id="ARBA00022553"/>
    </source>
</evidence>
<feature type="compositionally biased region" description="Basic and acidic residues" evidence="9">
    <location>
        <begin position="100"/>
        <end position="129"/>
    </location>
</feature>
<dbReference type="PANTHER" id="PTHR23138:SF94">
    <property type="entry name" value="RAN BINDING PROTEIN 1"/>
    <property type="match status" value="1"/>
</dbReference>
<evidence type="ECO:0000259" key="10">
    <source>
        <dbReference type="PROSITE" id="PS50196"/>
    </source>
</evidence>
<reference evidence="11" key="2">
    <citation type="submission" date="2025-09" db="UniProtKB">
        <authorList>
            <consortium name="Ensembl"/>
        </authorList>
    </citation>
    <scope>IDENTIFICATION</scope>
</reference>
<organism evidence="11 12">
    <name type="scientific">Aotus nancymaae</name>
    <name type="common">Ma's night monkey</name>
    <dbReference type="NCBI Taxonomy" id="37293"/>
    <lineage>
        <taxon>Eukaryota</taxon>
        <taxon>Metazoa</taxon>
        <taxon>Chordata</taxon>
        <taxon>Craniata</taxon>
        <taxon>Vertebrata</taxon>
        <taxon>Euteleostomi</taxon>
        <taxon>Mammalia</taxon>
        <taxon>Eutheria</taxon>
        <taxon>Euarchontoglires</taxon>
        <taxon>Primates</taxon>
        <taxon>Haplorrhini</taxon>
        <taxon>Platyrrhini</taxon>
        <taxon>Aotidae</taxon>
        <taxon>Aotus</taxon>
    </lineage>
</organism>
<dbReference type="STRING" id="37293.ENSANAP00000025476"/>
<feature type="compositionally biased region" description="Basic residues" evidence="9">
    <location>
        <begin position="89"/>
        <end position="99"/>
    </location>
</feature>
<keyword evidence="2" id="KW-0597">Phosphoprotein</keyword>
<keyword evidence="1" id="KW-0343">GTPase activation</keyword>
<dbReference type="FunFam" id="2.30.29.30:FF:000824">
    <property type="entry name" value="Ran-specific GTPase-activating protein"/>
    <property type="match status" value="1"/>
</dbReference>
<dbReference type="PANTHER" id="PTHR23138">
    <property type="entry name" value="RAN BINDING PROTEIN"/>
    <property type="match status" value="1"/>
</dbReference>
<proteinExistence type="inferred from homology"/>
<dbReference type="Ensembl" id="ENSANAT00000043398.1">
    <property type="protein sequence ID" value="ENSANAP00000025476.1"/>
    <property type="gene ID" value="ENSANAG00000030459.1"/>
</dbReference>
<dbReference type="InterPro" id="IPR000156">
    <property type="entry name" value="Ran_bind_dom"/>
</dbReference>